<dbReference type="PaxDb" id="2903-EOD32749"/>
<dbReference type="KEGG" id="ehx:EMIHUDRAFT_447112"/>
<evidence type="ECO:0000313" key="2">
    <source>
        <dbReference type="EnsemblProtists" id="EOD32749"/>
    </source>
</evidence>
<proteinExistence type="predicted"/>
<dbReference type="AlphaFoldDB" id="A0A0D3KAG4"/>
<sequence length="106" mass="11160">MDGWNPGKAMTDEAMAHIDYASTEPLHYAFSLHDPLLSHGLKKAESTTACSSMDMFGNCWDVLGKGEAAAPVAFDEAQPSDTNVALSGDCTQAPQTLTRTPQGASA</sequence>
<evidence type="ECO:0000256" key="1">
    <source>
        <dbReference type="SAM" id="MobiDB-lite"/>
    </source>
</evidence>
<accession>A0A0D3KAG4</accession>
<dbReference type="EnsemblProtists" id="EOD32749">
    <property type="protein sequence ID" value="EOD32749"/>
    <property type="gene ID" value="EMIHUDRAFT_447112"/>
</dbReference>
<organism evidence="2 3">
    <name type="scientific">Emiliania huxleyi (strain CCMP1516)</name>
    <dbReference type="NCBI Taxonomy" id="280463"/>
    <lineage>
        <taxon>Eukaryota</taxon>
        <taxon>Haptista</taxon>
        <taxon>Haptophyta</taxon>
        <taxon>Prymnesiophyceae</taxon>
        <taxon>Isochrysidales</taxon>
        <taxon>Noelaerhabdaceae</taxon>
        <taxon>Emiliania</taxon>
    </lineage>
</organism>
<name>A0A0D3KAG4_EMIH1</name>
<dbReference type="HOGENOM" id="CLU_2230187_0_0_1"/>
<feature type="region of interest" description="Disordered" evidence="1">
    <location>
        <begin position="80"/>
        <end position="106"/>
    </location>
</feature>
<dbReference type="RefSeq" id="XP_005785178.1">
    <property type="nucleotide sequence ID" value="XM_005785121.1"/>
</dbReference>
<dbReference type="Proteomes" id="UP000013827">
    <property type="component" value="Unassembled WGS sequence"/>
</dbReference>
<keyword evidence="3" id="KW-1185">Reference proteome</keyword>
<protein>
    <submittedName>
        <fullName evidence="2">Uncharacterized protein</fullName>
    </submittedName>
</protein>
<reference evidence="3" key="1">
    <citation type="journal article" date="2013" name="Nature">
        <title>Pan genome of the phytoplankton Emiliania underpins its global distribution.</title>
        <authorList>
            <person name="Read B.A."/>
            <person name="Kegel J."/>
            <person name="Klute M.J."/>
            <person name="Kuo A."/>
            <person name="Lefebvre S.C."/>
            <person name="Maumus F."/>
            <person name="Mayer C."/>
            <person name="Miller J."/>
            <person name="Monier A."/>
            <person name="Salamov A."/>
            <person name="Young J."/>
            <person name="Aguilar M."/>
            <person name="Claverie J.M."/>
            <person name="Frickenhaus S."/>
            <person name="Gonzalez K."/>
            <person name="Herman E.K."/>
            <person name="Lin Y.C."/>
            <person name="Napier J."/>
            <person name="Ogata H."/>
            <person name="Sarno A.F."/>
            <person name="Shmutz J."/>
            <person name="Schroeder D."/>
            <person name="de Vargas C."/>
            <person name="Verret F."/>
            <person name="von Dassow P."/>
            <person name="Valentin K."/>
            <person name="Van de Peer Y."/>
            <person name="Wheeler G."/>
            <person name="Dacks J.B."/>
            <person name="Delwiche C.F."/>
            <person name="Dyhrman S.T."/>
            <person name="Glockner G."/>
            <person name="John U."/>
            <person name="Richards T."/>
            <person name="Worden A.Z."/>
            <person name="Zhang X."/>
            <person name="Grigoriev I.V."/>
            <person name="Allen A.E."/>
            <person name="Bidle K."/>
            <person name="Borodovsky M."/>
            <person name="Bowler C."/>
            <person name="Brownlee C."/>
            <person name="Cock J.M."/>
            <person name="Elias M."/>
            <person name="Gladyshev V.N."/>
            <person name="Groth M."/>
            <person name="Guda C."/>
            <person name="Hadaegh A."/>
            <person name="Iglesias-Rodriguez M.D."/>
            <person name="Jenkins J."/>
            <person name="Jones B.M."/>
            <person name="Lawson T."/>
            <person name="Leese F."/>
            <person name="Lindquist E."/>
            <person name="Lobanov A."/>
            <person name="Lomsadze A."/>
            <person name="Malik S.B."/>
            <person name="Marsh M.E."/>
            <person name="Mackinder L."/>
            <person name="Mock T."/>
            <person name="Mueller-Roeber B."/>
            <person name="Pagarete A."/>
            <person name="Parker M."/>
            <person name="Probert I."/>
            <person name="Quesneville H."/>
            <person name="Raines C."/>
            <person name="Rensing S.A."/>
            <person name="Riano-Pachon D.M."/>
            <person name="Richier S."/>
            <person name="Rokitta S."/>
            <person name="Shiraiwa Y."/>
            <person name="Soanes D.M."/>
            <person name="van der Giezen M."/>
            <person name="Wahlund T.M."/>
            <person name="Williams B."/>
            <person name="Wilson W."/>
            <person name="Wolfe G."/>
            <person name="Wurch L.L."/>
        </authorList>
    </citation>
    <scope>NUCLEOTIDE SEQUENCE</scope>
</reference>
<dbReference type="GeneID" id="17278023"/>
<evidence type="ECO:0000313" key="3">
    <source>
        <dbReference type="Proteomes" id="UP000013827"/>
    </source>
</evidence>
<reference evidence="2" key="2">
    <citation type="submission" date="2024-10" db="UniProtKB">
        <authorList>
            <consortium name="EnsemblProtists"/>
        </authorList>
    </citation>
    <scope>IDENTIFICATION</scope>
</reference>